<reference evidence="3" key="1">
    <citation type="submission" date="2017-09" db="EMBL/GenBank/DDBJ databases">
        <title>Genome sequence of Nannocystis excedens DSM 71.</title>
        <authorList>
            <person name="Blom J."/>
        </authorList>
    </citation>
    <scope>NUCLEOTIDE SEQUENCE [LARGE SCALE GENOMIC DNA]</scope>
    <source>
        <strain evidence="3">type strain: E19</strain>
    </source>
</reference>
<evidence type="ECO:0000313" key="3">
    <source>
        <dbReference type="Proteomes" id="UP000223606"/>
    </source>
</evidence>
<keyword evidence="3" id="KW-1185">Reference proteome</keyword>
<feature type="domain" description="UspA" evidence="1">
    <location>
        <begin position="17"/>
        <end position="156"/>
    </location>
</feature>
<dbReference type="EMBL" id="LT960614">
    <property type="protein sequence ID" value="SON54166.1"/>
    <property type="molecule type" value="Genomic_DNA"/>
</dbReference>
<dbReference type="SUPFAM" id="SSF52402">
    <property type="entry name" value="Adenine nucleotide alpha hydrolases-like"/>
    <property type="match status" value="1"/>
</dbReference>
<accession>A0A2C9D1P5</accession>
<protein>
    <submittedName>
        <fullName evidence="2">Universal stress protein UspA-Required for resistance to DNA-damaging agents</fullName>
    </submittedName>
</protein>
<dbReference type="Pfam" id="PF00582">
    <property type="entry name" value="Usp"/>
    <property type="match status" value="1"/>
</dbReference>
<evidence type="ECO:0000313" key="2">
    <source>
        <dbReference type="EMBL" id="SON54166.1"/>
    </source>
</evidence>
<sequence length="169" mass="18300">MRAMITRRLAREEGHKRKFLAVIDGTPECEHAVIYAAARTARSRIGGLVLLFVIQPGEFQHWLGVEEIMRAEAREEAEATLSHYAEMARSELGVDPECIIREGRLGEEINGLIEEDSDISILVLAAASSSAEGPGPLISSLAAKSGTPFHIPVTIIPGNMTKEDILAVA</sequence>
<name>A0A2C9D1P5_9HYPH</name>
<evidence type="ECO:0000259" key="1">
    <source>
        <dbReference type="Pfam" id="PF00582"/>
    </source>
</evidence>
<organism evidence="2 3">
    <name type="scientific">Hartmannibacter diazotrophicus</name>
    <dbReference type="NCBI Taxonomy" id="1482074"/>
    <lineage>
        <taxon>Bacteria</taxon>
        <taxon>Pseudomonadati</taxon>
        <taxon>Pseudomonadota</taxon>
        <taxon>Alphaproteobacteria</taxon>
        <taxon>Hyphomicrobiales</taxon>
        <taxon>Pleomorphomonadaceae</taxon>
        <taxon>Hartmannibacter</taxon>
    </lineage>
</organism>
<dbReference type="Proteomes" id="UP000223606">
    <property type="component" value="Chromosome 1"/>
</dbReference>
<dbReference type="InterPro" id="IPR006016">
    <property type="entry name" value="UspA"/>
</dbReference>
<dbReference type="InterPro" id="IPR014729">
    <property type="entry name" value="Rossmann-like_a/b/a_fold"/>
</dbReference>
<dbReference type="Gene3D" id="3.40.50.620">
    <property type="entry name" value="HUPs"/>
    <property type="match status" value="1"/>
</dbReference>
<dbReference type="AlphaFoldDB" id="A0A2C9D1P5"/>
<proteinExistence type="predicted"/>
<gene>
    <name evidence="2" type="primary">uspA</name>
    <name evidence="2" type="ORF">HDIA_0625</name>
</gene>
<dbReference type="CDD" id="cd00293">
    <property type="entry name" value="USP-like"/>
    <property type="match status" value="1"/>
</dbReference>
<dbReference type="KEGG" id="hdi:HDIA_0625"/>